<keyword evidence="7 8" id="KW-0472">Membrane</keyword>
<evidence type="ECO:0000256" key="7">
    <source>
        <dbReference type="ARBA" id="ARBA00023136"/>
    </source>
</evidence>
<name>A0ABW4J855_9LACO</name>
<reference evidence="10" key="1">
    <citation type="journal article" date="2019" name="Int. J. Syst. Evol. Microbiol.">
        <title>The Global Catalogue of Microorganisms (GCM) 10K type strain sequencing project: providing services to taxonomists for standard genome sequencing and annotation.</title>
        <authorList>
            <consortium name="The Broad Institute Genomics Platform"/>
            <consortium name="The Broad Institute Genome Sequencing Center for Infectious Disease"/>
            <person name="Wu L."/>
            <person name="Ma J."/>
        </authorList>
    </citation>
    <scope>NUCLEOTIDE SEQUENCE [LARGE SCALE GENOMIC DNA]</scope>
    <source>
        <strain evidence="10">CCM 8896</strain>
    </source>
</reference>
<dbReference type="Proteomes" id="UP001597267">
    <property type="component" value="Unassembled WGS sequence"/>
</dbReference>
<evidence type="ECO:0000256" key="5">
    <source>
        <dbReference type="ARBA" id="ARBA00022960"/>
    </source>
</evidence>
<evidence type="ECO:0000313" key="10">
    <source>
        <dbReference type="Proteomes" id="UP001597267"/>
    </source>
</evidence>
<feature type="transmembrane region" description="Helical" evidence="8">
    <location>
        <begin position="141"/>
        <end position="165"/>
    </location>
</feature>
<dbReference type="Pfam" id="PF04093">
    <property type="entry name" value="MreD"/>
    <property type="match status" value="1"/>
</dbReference>
<proteinExistence type="inferred from homology"/>
<evidence type="ECO:0000256" key="4">
    <source>
        <dbReference type="ARBA" id="ARBA00022692"/>
    </source>
</evidence>
<evidence type="ECO:0000256" key="6">
    <source>
        <dbReference type="ARBA" id="ARBA00022989"/>
    </source>
</evidence>
<dbReference type="NCBIfam" id="TIGR03426">
    <property type="entry name" value="shape_MreD"/>
    <property type="match status" value="1"/>
</dbReference>
<keyword evidence="5" id="KW-0133">Cell shape</keyword>
<dbReference type="InterPro" id="IPR007227">
    <property type="entry name" value="Cell_shape_determining_MreD"/>
</dbReference>
<sequence>MTRITNNRLKWLIPIIWVVLFLLDGVISVTFQGWLFNYPWSVSIQAFLIGIVMTTYRFPEQRWLLWTALVIGLFYDSFYSGIIGYYTFLMPAAVLFVRWVTNYLPNSALFQATVYILVLIGLEFSLYILNGFFGASTDFALFITYNLGPTVAVNTVLFAALYYPYSKLLGKISV</sequence>
<comment type="caution">
    <text evidence="9">The sequence shown here is derived from an EMBL/GenBank/DDBJ whole genome shotgun (WGS) entry which is preliminary data.</text>
</comment>
<dbReference type="EMBL" id="JBHTOP010000005">
    <property type="protein sequence ID" value="MFD1671122.1"/>
    <property type="molecule type" value="Genomic_DNA"/>
</dbReference>
<evidence type="ECO:0000256" key="3">
    <source>
        <dbReference type="ARBA" id="ARBA00022475"/>
    </source>
</evidence>
<feature type="transmembrane region" description="Helical" evidence="8">
    <location>
        <begin position="12"/>
        <end position="32"/>
    </location>
</feature>
<keyword evidence="10" id="KW-1185">Reference proteome</keyword>
<keyword evidence="6 8" id="KW-1133">Transmembrane helix</keyword>
<feature type="transmembrane region" description="Helical" evidence="8">
    <location>
        <begin position="108"/>
        <end position="129"/>
    </location>
</feature>
<feature type="transmembrane region" description="Helical" evidence="8">
    <location>
        <begin position="63"/>
        <end position="88"/>
    </location>
</feature>
<dbReference type="RefSeq" id="WP_164507015.1">
    <property type="nucleotide sequence ID" value="NZ_JBHTOP010000005.1"/>
</dbReference>
<keyword evidence="3" id="KW-1003">Cell membrane</keyword>
<comment type="similarity">
    <text evidence="2">Belongs to the MreD family.</text>
</comment>
<protein>
    <submittedName>
        <fullName evidence="9">Rod shape-determining protein MreD</fullName>
    </submittedName>
</protein>
<evidence type="ECO:0000256" key="1">
    <source>
        <dbReference type="ARBA" id="ARBA00004651"/>
    </source>
</evidence>
<keyword evidence="4 8" id="KW-0812">Transmembrane</keyword>
<accession>A0ABW4J855</accession>
<gene>
    <name evidence="9" type="primary">mreD</name>
    <name evidence="9" type="ORF">ACFQ5M_03310</name>
</gene>
<feature type="transmembrane region" description="Helical" evidence="8">
    <location>
        <begin position="38"/>
        <end position="56"/>
    </location>
</feature>
<evidence type="ECO:0000256" key="2">
    <source>
        <dbReference type="ARBA" id="ARBA00007776"/>
    </source>
</evidence>
<evidence type="ECO:0000313" key="9">
    <source>
        <dbReference type="EMBL" id="MFD1671122.1"/>
    </source>
</evidence>
<comment type="subcellular location">
    <subcellularLocation>
        <location evidence="1">Cell membrane</location>
        <topology evidence="1">Multi-pass membrane protein</topology>
    </subcellularLocation>
</comment>
<evidence type="ECO:0000256" key="8">
    <source>
        <dbReference type="SAM" id="Phobius"/>
    </source>
</evidence>
<organism evidence="9 10">
    <name type="scientific">Agrilactobacillus yilanensis</name>
    <dbReference type="NCBI Taxonomy" id="2485997"/>
    <lineage>
        <taxon>Bacteria</taxon>
        <taxon>Bacillati</taxon>
        <taxon>Bacillota</taxon>
        <taxon>Bacilli</taxon>
        <taxon>Lactobacillales</taxon>
        <taxon>Lactobacillaceae</taxon>
        <taxon>Agrilactobacillus</taxon>
    </lineage>
</organism>